<keyword evidence="1" id="KW-1133">Transmembrane helix</keyword>
<dbReference type="PANTHER" id="PTHR22941:SF26">
    <property type="entry name" value="SERPENTINE RECEPTOR, CLASS H"/>
    <property type="match status" value="1"/>
</dbReference>
<comment type="caution">
    <text evidence="2">The sequence shown here is derived from an EMBL/GenBank/DDBJ whole genome shotgun (WGS) entry which is preliminary data.</text>
</comment>
<dbReference type="Proteomes" id="UP001432322">
    <property type="component" value="Unassembled WGS sequence"/>
</dbReference>
<feature type="transmembrane region" description="Helical" evidence="1">
    <location>
        <begin position="46"/>
        <end position="73"/>
    </location>
</feature>
<reference evidence="2" key="1">
    <citation type="submission" date="2023-10" db="EMBL/GenBank/DDBJ databases">
        <title>Genome assembly of Pristionchus species.</title>
        <authorList>
            <person name="Yoshida K."/>
            <person name="Sommer R.J."/>
        </authorList>
    </citation>
    <scope>NUCLEOTIDE SEQUENCE</scope>
    <source>
        <strain evidence="2">RS5133</strain>
    </source>
</reference>
<name>A0AAV5W228_9BILA</name>
<dbReference type="EMBL" id="BTSY01000004">
    <property type="protein sequence ID" value="GMT25638.1"/>
    <property type="molecule type" value="Genomic_DNA"/>
</dbReference>
<accession>A0AAV5W228</accession>
<keyword evidence="1" id="KW-0812">Transmembrane</keyword>
<sequence length="106" mass="11822">RYQKRAFGALTLQGVVPSITFSIPLGVEIGIYLLSQHIGHDRNLSIISATVCCLLTSHSFVHSMTILACSLSYRRTLMDFGRTTLSRAKKPFKPANIVREITVERT</sequence>
<keyword evidence="3" id="KW-1185">Reference proteome</keyword>
<dbReference type="AlphaFoldDB" id="A0AAV5W228"/>
<organism evidence="2 3">
    <name type="scientific">Pristionchus fissidentatus</name>
    <dbReference type="NCBI Taxonomy" id="1538716"/>
    <lineage>
        <taxon>Eukaryota</taxon>
        <taxon>Metazoa</taxon>
        <taxon>Ecdysozoa</taxon>
        <taxon>Nematoda</taxon>
        <taxon>Chromadorea</taxon>
        <taxon>Rhabditida</taxon>
        <taxon>Rhabditina</taxon>
        <taxon>Diplogasteromorpha</taxon>
        <taxon>Diplogasteroidea</taxon>
        <taxon>Neodiplogasteridae</taxon>
        <taxon>Pristionchus</taxon>
    </lineage>
</organism>
<evidence type="ECO:0000313" key="2">
    <source>
        <dbReference type="EMBL" id="GMT25638.1"/>
    </source>
</evidence>
<evidence type="ECO:0000256" key="1">
    <source>
        <dbReference type="SAM" id="Phobius"/>
    </source>
</evidence>
<gene>
    <name evidence="2" type="ORF">PFISCL1PPCAC_16935</name>
</gene>
<dbReference type="InterPro" id="IPR053220">
    <property type="entry name" value="Nematode_rcpt-like_serp_H"/>
</dbReference>
<feature type="non-terminal residue" evidence="2">
    <location>
        <position position="1"/>
    </location>
</feature>
<keyword evidence="1" id="KW-0472">Membrane</keyword>
<proteinExistence type="predicted"/>
<protein>
    <recommendedName>
        <fullName evidence="4">G protein-coupled receptor</fullName>
    </recommendedName>
</protein>
<evidence type="ECO:0000313" key="3">
    <source>
        <dbReference type="Proteomes" id="UP001432322"/>
    </source>
</evidence>
<evidence type="ECO:0008006" key="4">
    <source>
        <dbReference type="Google" id="ProtNLM"/>
    </source>
</evidence>
<dbReference type="PANTHER" id="PTHR22941">
    <property type="entry name" value="SERPENTINE RECEPTOR"/>
    <property type="match status" value="1"/>
</dbReference>